<evidence type="ECO:0000256" key="3">
    <source>
        <dbReference type="ARBA" id="ARBA00022679"/>
    </source>
</evidence>
<dbReference type="SUPFAM" id="SSF56112">
    <property type="entry name" value="Protein kinase-like (PK-like)"/>
    <property type="match status" value="1"/>
</dbReference>
<dbReference type="GO" id="GO:0016301">
    <property type="term" value="F:kinase activity"/>
    <property type="evidence" value="ECO:0007669"/>
    <property type="project" value="UniProtKB-KW"/>
</dbReference>
<dbReference type="InterPro" id="IPR031634">
    <property type="entry name" value="PknG_rubred"/>
</dbReference>
<dbReference type="CDD" id="cd14014">
    <property type="entry name" value="STKc_PknB_like"/>
    <property type="match status" value="1"/>
</dbReference>
<dbReference type="Gene3D" id="3.30.200.20">
    <property type="entry name" value="Phosphorylase Kinase, domain 1"/>
    <property type="match status" value="1"/>
</dbReference>
<evidence type="ECO:0000256" key="7">
    <source>
        <dbReference type="ARBA" id="ARBA00047899"/>
    </source>
</evidence>
<dbReference type="EMBL" id="AUBJ02000001">
    <property type="protein sequence ID" value="MCP2329981.1"/>
    <property type="molecule type" value="Genomic_DNA"/>
</dbReference>
<feature type="region of interest" description="Disordered" evidence="9">
    <location>
        <begin position="217"/>
        <end position="237"/>
    </location>
</feature>
<evidence type="ECO:0000256" key="5">
    <source>
        <dbReference type="ARBA" id="ARBA00022777"/>
    </source>
</evidence>
<comment type="catalytic activity">
    <reaction evidence="8">
        <text>L-seryl-[protein] + ATP = O-phospho-L-seryl-[protein] + ADP + H(+)</text>
        <dbReference type="Rhea" id="RHEA:17989"/>
        <dbReference type="Rhea" id="RHEA-COMP:9863"/>
        <dbReference type="Rhea" id="RHEA-COMP:11604"/>
        <dbReference type="ChEBI" id="CHEBI:15378"/>
        <dbReference type="ChEBI" id="CHEBI:29999"/>
        <dbReference type="ChEBI" id="CHEBI:30616"/>
        <dbReference type="ChEBI" id="CHEBI:83421"/>
        <dbReference type="ChEBI" id="CHEBI:456216"/>
        <dbReference type="EC" id="2.7.11.1"/>
    </reaction>
</comment>
<organism evidence="11 12">
    <name type="scientific">Actinoalloteichus caeruleus DSM 43889</name>
    <dbReference type="NCBI Taxonomy" id="1120930"/>
    <lineage>
        <taxon>Bacteria</taxon>
        <taxon>Bacillati</taxon>
        <taxon>Actinomycetota</taxon>
        <taxon>Actinomycetes</taxon>
        <taxon>Pseudonocardiales</taxon>
        <taxon>Pseudonocardiaceae</taxon>
        <taxon>Actinoalloteichus</taxon>
        <taxon>Actinoalloteichus cyanogriseus</taxon>
    </lineage>
</organism>
<dbReference type="EC" id="2.7.11.1" evidence="1"/>
<evidence type="ECO:0000256" key="6">
    <source>
        <dbReference type="ARBA" id="ARBA00022840"/>
    </source>
</evidence>
<evidence type="ECO:0000256" key="4">
    <source>
        <dbReference type="ARBA" id="ARBA00022741"/>
    </source>
</evidence>
<evidence type="ECO:0000313" key="12">
    <source>
        <dbReference type="Proteomes" id="UP000791080"/>
    </source>
</evidence>
<feature type="compositionally biased region" description="Pro residues" evidence="9">
    <location>
        <begin position="68"/>
        <end position="77"/>
    </location>
</feature>
<proteinExistence type="predicted"/>
<keyword evidence="12" id="KW-1185">Reference proteome</keyword>
<dbReference type="Pfam" id="PF16919">
    <property type="entry name" value="PknG_rubred"/>
    <property type="match status" value="1"/>
</dbReference>
<dbReference type="InterPro" id="IPR000719">
    <property type="entry name" value="Prot_kinase_dom"/>
</dbReference>
<keyword evidence="6" id="KW-0067">ATP-binding</keyword>
<dbReference type="Pfam" id="PF16918">
    <property type="entry name" value="PknG_TPR"/>
    <property type="match status" value="1"/>
</dbReference>
<evidence type="ECO:0000256" key="8">
    <source>
        <dbReference type="ARBA" id="ARBA00048679"/>
    </source>
</evidence>
<comment type="caution">
    <text evidence="11">The sequence shown here is derived from an EMBL/GenBank/DDBJ whole genome shotgun (WGS) entry which is preliminary data.</text>
</comment>
<dbReference type="RefSeq" id="WP_081715418.1">
    <property type="nucleotide sequence ID" value="NZ_AUBJ02000001.1"/>
</dbReference>
<keyword evidence="4" id="KW-0547">Nucleotide-binding</keyword>
<dbReference type="Pfam" id="PF00069">
    <property type="entry name" value="Pkinase"/>
    <property type="match status" value="1"/>
</dbReference>
<dbReference type="PANTHER" id="PTHR24363">
    <property type="entry name" value="SERINE/THREONINE PROTEIN KINASE"/>
    <property type="match status" value="1"/>
</dbReference>
<dbReference type="InterPro" id="IPR031636">
    <property type="entry name" value="PknG_TPR"/>
</dbReference>
<dbReference type="PANTHER" id="PTHR24363:SF0">
    <property type="entry name" value="SERINE_THREONINE KINASE LIKE DOMAIN CONTAINING 1"/>
    <property type="match status" value="1"/>
</dbReference>
<comment type="catalytic activity">
    <reaction evidence="7">
        <text>L-threonyl-[protein] + ATP = O-phospho-L-threonyl-[protein] + ADP + H(+)</text>
        <dbReference type="Rhea" id="RHEA:46608"/>
        <dbReference type="Rhea" id="RHEA-COMP:11060"/>
        <dbReference type="Rhea" id="RHEA-COMP:11605"/>
        <dbReference type="ChEBI" id="CHEBI:15378"/>
        <dbReference type="ChEBI" id="CHEBI:30013"/>
        <dbReference type="ChEBI" id="CHEBI:30616"/>
        <dbReference type="ChEBI" id="CHEBI:61977"/>
        <dbReference type="ChEBI" id="CHEBI:456216"/>
        <dbReference type="EC" id="2.7.11.1"/>
    </reaction>
</comment>
<dbReference type="InterPro" id="IPR011009">
    <property type="entry name" value="Kinase-like_dom_sf"/>
</dbReference>
<keyword evidence="3" id="KW-0808">Transferase</keyword>
<dbReference type="SMART" id="SM00220">
    <property type="entry name" value="S_TKc"/>
    <property type="match status" value="1"/>
</dbReference>
<protein>
    <recommendedName>
        <fullName evidence="1">non-specific serine/threonine protein kinase</fullName>
        <ecNumber evidence="1">2.7.11.1</ecNumber>
    </recommendedName>
</protein>
<sequence>MTPALTGDCPRPGCGGRVREGYCDRCGHATATSGDQRTSLTGRLTPVEDVPERGDRPSRVSARLDAVEPPPPRPPLGRGPERSAPAGGARPAPPGQAGVSRVPPAAVGAAPPAENTPAPQVPEPPRAAPQGASARPGDSAKGVDRTVLTALAGTPERTGRGTRPTPAGQGPAAGSDRTSTRTSGRGLLGGGLVEVPQVPPRDPSAAVLLDPEVPESGRFCSDSRCEKPVGRGRGGRPGRTEGYCPHCGARFSFTPKLARGDVVAGQYEVLGPIARGGFGWVYLARDRNVNGRWVALKGLLNSEGADAMESQLNEQRSLSEVQHPNIVHILNVVRHPPPAPTGAGETSGYIVMEYVDGPSLRELLDQRRSAQGRSATLPLEQAIAYVLEILPALGYLHDHGWVYCDLKPDNVIHTPDQVKLIDMGGALRLDQRYEAFYGTVGYQAPEIARLGPSVESDLYTVGRLLAVLSFPFPGYNQEHRESLPDPGTVPLLVEFESFDRLLRRACHPDRTRRFRDAGEMAEQLRAVLREVLALRGRQPPPGRSSLFTHERGVIGGDRGRDIALTTTPPEPAEVTRLLPVTLVDPDDPAAGFLAGVRDATPAQLRAAPVWTAEVGLRLVRAHLEEGDPDGARRELGELTGLADQDWRPSWYEGVAALLAGRTGEARDHFDRVYARVPGETAPKLALALADEADGAIQQAERRYRQVWKGDHTYVSAAFGLARVLLVQHDYPRAVAVLESVPETSSQYLGARVAAVSARVGGRSPHQVRSEDLMAAAERLATLPLDTERRLRLVVTVLLAARAWWATQPAGAPRPGPIFGREFRDHSLRLGLEEAYRGLARTIDDRAERIALVDLANAVRPRTLV</sequence>
<keyword evidence="5 11" id="KW-0418">Kinase</keyword>
<evidence type="ECO:0000313" key="11">
    <source>
        <dbReference type="EMBL" id="MCP2329981.1"/>
    </source>
</evidence>
<dbReference type="Gene3D" id="1.25.40.10">
    <property type="entry name" value="Tetratricopeptide repeat domain"/>
    <property type="match status" value="1"/>
</dbReference>
<feature type="compositionally biased region" description="Polar residues" evidence="9">
    <location>
        <begin position="30"/>
        <end position="42"/>
    </location>
</feature>
<gene>
    <name evidence="11" type="ORF">G443_000251</name>
</gene>
<accession>A0ABT1JDV5</accession>
<keyword evidence="2" id="KW-0723">Serine/threonine-protein kinase</keyword>
<dbReference type="InterPro" id="IPR011990">
    <property type="entry name" value="TPR-like_helical_dom_sf"/>
</dbReference>
<name>A0ABT1JDV5_ACTCY</name>
<dbReference type="Gene3D" id="1.10.510.10">
    <property type="entry name" value="Transferase(Phosphotransferase) domain 1"/>
    <property type="match status" value="1"/>
</dbReference>
<feature type="compositionally biased region" description="Low complexity" evidence="9">
    <location>
        <begin position="78"/>
        <end position="113"/>
    </location>
</feature>
<dbReference type="SUPFAM" id="SSF48452">
    <property type="entry name" value="TPR-like"/>
    <property type="match status" value="1"/>
</dbReference>
<evidence type="ECO:0000259" key="10">
    <source>
        <dbReference type="PROSITE" id="PS50011"/>
    </source>
</evidence>
<dbReference type="Proteomes" id="UP000791080">
    <property type="component" value="Unassembled WGS sequence"/>
</dbReference>
<reference evidence="11 12" key="2">
    <citation type="submission" date="2022-06" db="EMBL/GenBank/DDBJ databases">
        <title>Genomic Encyclopedia of Type Strains, Phase I: the one thousand microbial genomes (KMG-I) project.</title>
        <authorList>
            <person name="Kyrpides N."/>
        </authorList>
    </citation>
    <scope>NUCLEOTIDE SEQUENCE [LARGE SCALE GENOMIC DNA]</scope>
    <source>
        <strain evidence="11 12">DSM 43889</strain>
    </source>
</reference>
<feature type="compositionally biased region" description="Low complexity" evidence="9">
    <location>
        <begin position="152"/>
        <end position="185"/>
    </location>
</feature>
<evidence type="ECO:0000256" key="2">
    <source>
        <dbReference type="ARBA" id="ARBA00022527"/>
    </source>
</evidence>
<reference evidence="11 12" key="1">
    <citation type="submission" date="2013-07" db="EMBL/GenBank/DDBJ databases">
        <authorList>
            <consortium name="DOE Joint Genome Institute"/>
            <person name="Reeve W."/>
            <person name="Huntemann M."/>
            <person name="Han J."/>
            <person name="Chen A."/>
            <person name="Kyrpides N."/>
            <person name="Mavromatis K."/>
            <person name="Markowitz V."/>
            <person name="Palaniappan K."/>
            <person name="Ivanova N."/>
            <person name="Schaumberg A."/>
            <person name="Pati A."/>
            <person name="Liolios K."/>
            <person name="Nordberg H.P."/>
            <person name="Cantor M.N."/>
            <person name="Hua S.X."/>
            <person name="Woyke T."/>
        </authorList>
    </citation>
    <scope>NUCLEOTIDE SEQUENCE [LARGE SCALE GENOMIC DNA]</scope>
    <source>
        <strain evidence="11 12">DSM 43889</strain>
    </source>
</reference>
<evidence type="ECO:0000256" key="1">
    <source>
        <dbReference type="ARBA" id="ARBA00012513"/>
    </source>
</evidence>
<dbReference type="PROSITE" id="PS50011">
    <property type="entry name" value="PROTEIN_KINASE_DOM"/>
    <property type="match status" value="1"/>
</dbReference>
<feature type="domain" description="Protein kinase" evidence="10">
    <location>
        <begin position="267"/>
        <end position="552"/>
    </location>
</feature>
<feature type="region of interest" description="Disordered" evidence="9">
    <location>
        <begin position="28"/>
        <end position="203"/>
    </location>
</feature>
<evidence type="ECO:0000256" key="9">
    <source>
        <dbReference type="SAM" id="MobiDB-lite"/>
    </source>
</evidence>